<proteinExistence type="predicted"/>
<keyword evidence="1" id="KW-0175">Coiled coil</keyword>
<accession>A0A7L1SKP2</accession>
<dbReference type="AlphaFoldDB" id="A0A7L1SKP2"/>
<evidence type="ECO:0000256" key="1">
    <source>
        <dbReference type="SAM" id="Coils"/>
    </source>
</evidence>
<organism evidence="3 4">
    <name type="scientific">Aramus guarauna</name>
    <name type="common">Limpkin</name>
    <name type="synonym">Scolopax guarauna</name>
    <dbReference type="NCBI Taxonomy" id="54356"/>
    <lineage>
        <taxon>Eukaryota</taxon>
        <taxon>Metazoa</taxon>
        <taxon>Chordata</taxon>
        <taxon>Craniata</taxon>
        <taxon>Vertebrata</taxon>
        <taxon>Euteleostomi</taxon>
        <taxon>Archelosauria</taxon>
        <taxon>Archosauria</taxon>
        <taxon>Dinosauria</taxon>
        <taxon>Saurischia</taxon>
        <taxon>Theropoda</taxon>
        <taxon>Coelurosauria</taxon>
        <taxon>Aves</taxon>
        <taxon>Neognathae</taxon>
        <taxon>Neoaves</taxon>
        <taxon>Gruiformes</taxon>
        <taxon>Aramidae</taxon>
        <taxon>Aramus</taxon>
    </lineage>
</organism>
<dbReference type="PANTHER" id="PTHR13594:SF1">
    <property type="entry name" value="CENTRIOLAR COILED-COIL PROTEIN OF 110 KDA"/>
    <property type="match status" value="1"/>
</dbReference>
<dbReference type="GO" id="GO:0007099">
    <property type="term" value="P:centriole replication"/>
    <property type="evidence" value="ECO:0007669"/>
    <property type="project" value="InterPro"/>
</dbReference>
<name>A0A7L1SKP2_ARAGA</name>
<dbReference type="Proteomes" id="UP000567570">
    <property type="component" value="Unassembled WGS sequence"/>
</dbReference>
<dbReference type="InterPro" id="IPR033207">
    <property type="entry name" value="CCP110"/>
</dbReference>
<dbReference type="GO" id="GO:1903723">
    <property type="term" value="P:negative regulation of centriole elongation"/>
    <property type="evidence" value="ECO:0007669"/>
    <property type="project" value="TreeGrafter"/>
</dbReference>
<gene>
    <name evidence="3" type="primary">Ccp110</name>
    <name evidence="3" type="ORF">ARAGUA_R12116</name>
</gene>
<evidence type="ECO:0000256" key="2">
    <source>
        <dbReference type="SAM" id="MobiDB-lite"/>
    </source>
</evidence>
<feature type="non-terminal residue" evidence="3">
    <location>
        <position position="1"/>
    </location>
</feature>
<evidence type="ECO:0000313" key="3">
    <source>
        <dbReference type="EMBL" id="NXO49219.1"/>
    </source>
</evidence>
<protein>
    <submittedName>
        <fullName evidence="3">CP110 protein</fullName>
    </submittedName>
</protein>
<dbReference type="GO" id="GO:0032465">
    <property type="term" value="P:regulation of cytokinesis"/>
    <property type="evidence" value="ECO:0007669"/>
    <property type="project" value="InterPro"/>
</dbReference>
<feature type="compositionally biased region" description="Basic and acidic residues" evidence="2">
    <location>
        <begin position="132"/>
        <end position="144"/>
    </location>
</feature>
<sequence length="1010" mass="113251">MEDYEIFCKKHLSRIQEEAIKRETVFTVQHKNISLIQFHGVPVLSPLLSLEKKKEILEYKQKALDLETWRQNSRKRALLSRVQEILENVQIRKGPIVSDVNAQEAENSCPDSDSKVSTDFTALSDVSLACSPEKHGSTELEKTPELTPLPTAGQGTSNVTEVVKAAQENVFSKQNESYVSKDIPCPRAASPDNVHNKLASRALQKQEGLGVLPSDEEVQDPYVMSLQNLMKKSREYIEKEQSKRSSKNNSKRSMSESHSDKENDSVKTTDTVKERGKLTGRSCTALTLDKPSLNKSNTLLQGASTHTNHTIMSTLSSFSKVDIPMRVGTPPLVDSDSDEEFKKTSVFDRDSSIVRSLTGSYAKLPSPEPSMSPKMHRRRPRPLSMGHIVINNPVNAYELSPKGKGRAMDLIMQDIADKNNVSETAPKFMVDFTMVCPGRVPGVGRNSSGPCDGLGAGKPNRHSFGHLESKGTLSATVEGQVVMDSRGPYKVETSTNIVAPKLNEPFAISQSTVTQKLLAVNETKPSSLLENNKCSSPVELNKSYDVENPSPLLMQSKSVRQQMDTPSVSPANEHFLESSFEKVKCRLDLDTDNCQKENGPCVLTVGMEEQEKQWLQEQKYPVGSVYITKNADSMAKEDILKTKMLAFEEMRKRLEEQHAQQLSILIAEQEREQEKLQKELEEQERKLKGKKVATTEIEISKVNINSRMELEWRKKSESGLLESVQSQLETVHNANATSIGFAHTTTPNTFASTSETSFFLWGPSGSGVIKTSVSRPSNRIKTRWTQVFSPEIQMKFDKITAVAKGFLTRRLLQTEKLKHLKQTVKDTMEFIKNFQSEAPLKRGSVSAQDASLHERVMAQLRAALYDIHDIFFTMEASERMNILHHDREVRKEKMLRQMDKVKSPRERVALSTATQKSLDRKKYMKASEMGMPSKKIIIKQKTPENRVLQPNQGQNAPVHRLLCRQGTPKTSVKGVEQNRKKAPESRVSNKAVSGAYAGRTQRKKPNVVTI</sequence>
<dbReference type="PANTHER" id="PTHR13594">
    <property type="entry name" value="CENTRIOLAR COILED-COIL PROTEIN OF 110 KDA"/>
    <property type="match status" value="1"/>
</dbReference>
<dbReference type="Pfam" id="PF16025">
    <property type="entry name" value="CaM_bind"/>
    <property type="match status" value="2"/>
</dbReference>
<dbReference type="EMBL" id="VXBL01001703">
    <property type="protein sequence ID" value="NXO49219.1"/>
    <property type="molecule type" value="Genomic_DNA"/>
</dbReference>
<evidence type="ECO:0000313" key="4">
    <source>
        <dbReference type="Proteomes" id="UP000567570"/>
    </source>
</evidence>
<comment type="caution">
    <text evidence="3">The sequence shown here is derived from an EMBL/GenBank/DDBJ whole genome shotgun (WGS) entry which is preliminary data.</text>
</comment>
<reference evidence="3 4" key="1">
    <citation type="submission" date="2019-09" db="EMBL/GenBank/DDBJ databases">
        <title>Bird 10,000 Genomes (B10K) Project - Family phase.</title>
        <authorList>
            <person name="Zhang G."/>
        </authorList>
    </citation>
    <scope>NUCLEOTIDE SEQUENCE [LARGE SCALE GENOMIC DNA]</scope>
    <source>
        <strain evidence="3">B10K-DU-002-11</strain>
        <tissue evidence="3">Muscle</tissue>
    </source>
</reference>
<dbReference type="GO" id="GO:0005814">
    <property type="term" value="C:centriole"/>
    <property type="evidence" value="ECO:0007669"/>
    <property type="project" value="InterPro"/>
</dbReference>
<feature type="coiled-coil region" evidence="1">
    <location>
        <begin position="637"/>
        <end position="693"/>
    </location>
</feature>
<feature type="region of interest" description="Disordered" evidence="2">
    <location>
        <begin position="132"/>
        <end position="155"/>
    </location>
</feature>
<feature type="region of interest" description="Disordered" evidence="2">
    <location>
        <begin position="236"/>
        <end position="277"/>
    </location>
</feature>
<feature type="non-terminal residue" evidence="3">
    <location>
        <position position="1010"/>
    </location>
</feature>
<keyword evidence="4" id="KW-1185">Reference proteome</keyword>
<feature type="compositionally biased region" description="Basic and acidic residues" evidence="2">
    <location>
        <begin position="253"/>
        <end position="277"/>
    </location>
</feature>
<feature type="compositionally biased region" description="Basic residues" evidence="2">
    <location>
        <begin position="1000"/>
        <end position="1010"/>
    </location>
</feature>
<feature type="region of interest" description="Disordered" evidence="2">
    <location>
        <begin position="360"/>
        <end position="379"/>
    </location>
</feature>
<feature type="region of interest" description="Disordered" evidence="2">
    <location>
        <begin position="967"/>
        <end position="1010"/>
    </location>
</feature>
<dbReference type="GO" id="GO:0032053">
    <property type="term" value="P:ciliary basal body organization"/>
    <property type="evidence" value="ECO:0007669"/>
    <property type="project" value="TreeGrafter"/>
</dbReference>